<feature type="transmembrane region" description="Helical" evidence="1">
    <location>
        <begin position="210"/>
        <end position="231"/>
    </location>
</feature>
<feature type="transmembrane region" description="Helical" evidence="1">
    <location>
        <begin position="20"/>
        <end position="42"/>
    </location>
</feature>
<protein>
    <submittedName>
        <fullName evidence="2">Uncharacterized protein</fullName>
    </submittedName>
</protein>
<dbReference type="PaxDb" id="44689-DDB0188858"/>
<sequence length="292" mass="33390">MVFNRIFGIPNDDKPPHFYVIFNTYEISLFFLYSVIFNRYYYDEKGNYVMEQLVNCVNNNKLLVGDLDCAYAINSTFVLISPDFVGYYSTDEMALGEKEFLEINVVAGYFDLGVPSFPISVWFGDDKYYSDSSQQFTLGTSKKIIKTFGDEKEVFINSVATSNSRQIKQSVARAFTLSYSIYFNDVAVITEKTESNFELAIRILSDIGSYITVLITIVGAICSRVITRLLIKDKGGWLDTQAHECITYHYDQIKLKNYEMYKMGVEGKYPKNDNINNSNIDIDSSSIQKINS</sequence>
<dbReference type="HOGENOM" id="CLU_954514_0_0_1"/>
<dbReference type="Proteomes" id="UP000002195">
    <property type="component" value="Unassembled WGS sequence"/>
</dbReference>
<dbReference type="VEuPathDB" id="AmoebaDB:DDB_G0290379"/>
<keyword evidence="1" id="KW-1133">Transmembrane helix</keyword>
<keyword evidence="3" id="KW-1185">Reference proteome</keyword>
<dbReference type="dictyBase" id="DDB_G0290379"/>
<dbReference type="AlphaFoldDB" id="Q54G63"/>
<evidence type="ECO:0000313" key="3">
    <source>
        <dbReference type="Proteomes" id="UP000002195"/>
    </source>
</evidence>
<keyword evidence="1" id="KW-0812">Transmembrane</keyword>
<dbReference type="EMBL" id="AAFI02000163">
    <property type="protein sequence ID" value="EAL62205.1"/>
    <property type="molecule type" value="Genomic_DNA"/>
</dbReference>
<organism evidence="2 3">
    <name type="scientific">Dictyostelium discoideum</name>
    <name type="common">Social amoeba</name>
    <dbReference type="NCBI Taxonomy" id="44689"/>
    <lineage>
        <taxon>Eukaryota</taxon>
        <taxon>Amoebozoa</taxon>
        <taxon>Evosea</taxon>
        <taxon>Eumycetozoa</taxon>
        <taxon>Dictyostelia</taxon>
        <taxon>Dictyosteliales</taxon>
        <taxon>Dictyosteliaceae</taxon>
        <taxon>Dictyostelium</taxon>
    </lineage>
</organism>
<dbReference type="GeneID" id="8627627"/>
<comment type="caution">
    <text evidence="2">The sequence shown here is derived from an EMBL/GenBank/DDBJ whole genome shotgun (WGS) entry which is preliminary data.</text>
</comment>
<evidence type="ECO:0000256" key="1">
    <source>
        <dbReference type="SAM" id="Phobius"/>
    </source>
</evidence>
<proteinExistence type="predicted"/>
<keyword evidence="1" id="KW-0472">Membrane</keyword>
<evidence type="ECO:0000313" key="2">
    <source>
        <dbReference type="EMBL" id="EAL62205.1"/>
    </source>
</evidence>
<dbReference type="RefSeq" id="XP_635709.1">
    <property type="nucleotide sequence ID" value="XM_630617.1"/>
</dbReference>
<reference evidence="2 3" key="1">
    <citation type="journal article" date="2005" name="Nature">
        <title>The genome of the social amoeba Dictyostelium discoideum.</title>
        <authorList>
            <consortium name="The Dictyostelium discoideum Sequencing Consortium"/>
            <person name="Eichinger L."/>
            <person name="Pachebat J.A."/>
            <person name="Glockner G."/>
            <person name="Rajandream M.A."/>
            <person name="Sucgang R."/>
            <person name="Berriman M."/>
            <person name="Song J."/>
            <person name="Olsen R."/>
            <person name="Szafranski K."/>
            <person name="Xu Q."/>
            <person name="Tunggal B."/>
            <person name="Kummerfeld S."/>
            <person name="Madera M."/>
            <person name="Konfortov B.A."/>
            <person name="Rivero F."/>
            <person name="Bankier A.T."/>
            <person name="Lehmann R."/>
            <person name="Hamlin N."/>
            <person name="Davies R."/>
            <person name="Gaudet P."/>
            <person name="Fey P."/>
            <person name="Pilcher K."/>
            <person name="Chen G."/>
            <person name="Saunders D."/>
            <person name="Sodergren E."/>
            <person name="Davis P."/>
            <person name="Kerhornou A."/>
            <person name="Nie X."/>
            <person name="Hall N."/>
            <person name="Anjard C."/>
            <person name="Hemphill L."/>
            <person name="Bason N."/>
            <person name="Farbrother P."/>
            <person name="Desany B."/>
            <person name="Just E."/>
            <person name="Morio T."/>
            <person name="Rost R."/>
            <person name="Churcher C."/>
            <person name="Cooper J."/>
            <person name="Haydock S."/>
            <person name="van Driessche N."/>
            <person name="Cronin A."/>
            <person name="Goodhead I."/>
            <person name="Muzny D."/>
            <person name="Mourier T."/>
            <person name="Pain A."/>
            <person name="Lu M."/>
            <person name="Harper D."/>
            <person name="Lindsay R."/>
            <person name="Hauser H."/>
            <person name="James K."/>
            <person name="Quiles M."/>
            <person name="Madan Babu M."/>
            <person name="Saito T."/>
            <person name="Buchrieser C."/>
            <person name="Wardroper A."/>
            <person name="Felder M."/>
            <person name="Thangavelu M."/>
            <person name="Johnson D."/>
            <person name="Knights A."/>
            <person name="Loulseged H."/>
            <person name="Mungall K."/>
            <person name="Oliver K."/>
            <person name="Price C."/>
            <person name="Quail M.A."/>
            <person name="Urushihara H."/>
            <person name="Hernandez J."/>
            <person name="Rabbinowitsch E."/>
            <person name="Steffen D."/>
            <person name="Sanders M."/>
            <person name="Ma J."/>
            <person name="Kohara Y."/>
            <person name="Sharp S."/>
            <person name="Simmonds M."/>
            <person name="Spiegler S."/>
            <person name="Tivey A."/>
            <person name="Sugano S."/>
            <person name="White B."/>
            <person name="Walker D."/>
            <person name="Woodward J."/>
            <person name="Winckler T."/>
            <person name="Tanaka Y."/>
            <person name="Shaulsky G."/>
            <person name="Schleicher M."/>
            <person name="Weinstock G."/>
            <person name="Rosenthal A."/>
            <person name="Cox E.C."/>
            <person name="Chisholm R.L."/>
            <person name="Gibbs R."/>
            <person name="Loomis W.F."/>
            <person name="Platzer M."/>
            <person name="Kay R.R."/>
            <person name="Williams J."/>
            <person name="Dear P.H."/>
            <person name="Noegel A.A."/>
            <person name="Barrell B."/>
            <person name="Kuspa A."/>
        </authorList>
    </citation>
    <scope>NUCLEOTIDE SEQUENCE [LARGE SCALE GENOMIC DNA]</scope>
    <source>
        <strain evidence="2 3">AX4</strain>
    </source>
</reference>
<dbReference type="InParanoid" id="Q54G63"/>
<dbReference type="KEGG" id="ddi:DDB_G0290379"/>
<gene>
    <name evidence="2" type="ORF">DDB_G0290379</name>
</gene>
<accession>Q54G63</accession>
<name>Q54G63_DICDI</name>